<comment type="caution">
    <text evidence="1">The sequence shown here is derived from an EMBL/GenBank/DDBJ whole genome shotgun (WGS) entry which is preliminary data.</text>
</comment>
<accession>A0A4Y2Q2W6</accession>
<organism evidence="1 2">
    <name type="scientific">Araneus ventricosus</name>
    <name type="common">Orbweaver spider</name>
    <name type="synonym">Epeira ventricosa</name>
    <dbReference type="NCBI Taxonomy" id="182803"/>
    <lineage>
        <taxon>Eukaryota</taxon>
        <taxon>Metazoa</taxon>
        <taxon>Ecdysozoa</taxon>
        <taxon>Arthropoda</taxon>
        <taxon>Chelicerata</taxon>
        <taxon>Arachnida</taxon>
        <taxon>Araneae</taxon>
        <taxon>Araneomorphae</taxon>
        <taxon>Entelegynae</taxon>
        <taxon>Araneoidea</taxon>
        <taxon>Araneidae</taxon>
        <taxon>Araneus</taxon>
    </lineage>
</organism>
<proteinExistence type="predicted"/>
<sequence length="122" mass="14206">MLVYSLPVNFETLRVAIESRDELPKMDILRIKIIVEWQCRADQSLSKEDGAYTAKFGNEFQNQRFKAKKKLLMREKGILQSRIEPSNEKLVKLDDKSKEKVQEYGKTNFPVNVEWTTLIGAL</sequence>
<evidence type="ECO:0000313" key="2">
    <source>
        <dbReference type="Proteomes" id="UP000499080"/>
    </source>
</evidence>
<name>A0A4Y2Q2W6_ARAVE</name>
<dbReference type="AlphaFoldDB" id="A0A4Y2Q2W6"/>
<dbReference type="OrthoDB" id="413361at2759"/>
<reference evidence="1 2" key="1">
    <citation type="journal article" date="2019" name="Sci. Rep.">
        <title>Orb-weaving spider Araneus ventricosus genome elucidates the spidroin gene catalogue.</title>
        <authorList>
            <person name="Kono N."/>
            <person name="Nakamura H."/>
            <person name="Ohtoshi R."/>
            <person name="Moran D.A.P."/>
            <person name="Shinohara A."/>
            <person name="Yoshida Y."/>
            <person name="Fujiwara M."/>
            <person name="Mori M."/>
            <person name="Tomita M."/>
            <person name="Arakawa K."/>
        </authorList>
    </citation>
    <scope>NUCLEOTIDE SEQUENCE [LARGE SCALE GENOMIC DNA]</scope>
</reference>
<evidence type="ECO:0000313" key="1">
    <source>
        <dbReference type="EMBL" id="GBN57493.1"/>
    </source>
</evidence>
<protein>
    <submittedName>
        <fullName evidence="1">Uncharacterized protein</fullName>
    </submittedName>
</protein>
<dbReference type="Proteomes" id="UP000499080">
    <property type="component" value="Unassembled WGS sequence"/>
</dbReference>
<keyword evidence="2" id="KW-1185">Reference proteome</keyword>
<gene>
    <name evidence="1" type="ORF">AVEN_130025_1</name>
</gene>
<dbReference type="EMBL" id="BGPR01012748">
    <property type="protein sequence ID" value="GBN57493.1"/>
    <property type="molecule type" value="Genomic_DNA"/>
</dbReference>